<accession>A0A328BKT7</accession>
<gene>
    <name evidence="2" type="ORF">DJ019_04925</name>
</gene>
<protein>
    <recommendedName>
        <fullName evidence="4">SH3b domain-containing protein</fullName>
    </recommendedName>
</protein>
<feature type="region of interest" description="Disordered" evidence="1">
    <location>
        <begin position="395"/>
        <end position="432"/>
    </location>
</feature>
<evidence type="ECO:0000313" key="3">
    <source>
        <dbReference type="Proteomes" id="UP000249524"/>
    </source>
</evidence>
<reference evidence="2 3" key="1">
    <citation type="submission" date="2018-05" db="EMBL/GenBank/DDBJ databases">
        <authorList>
            <person name="Lanie J.A."/>
            <person name="Ng W.-L."/>
            <person name="Kazmierczak K.M."/>
            <person name="Andrzejewski T.M."/>
            <person name="Davidsen T.M."/>
            <person name="Wayne K.J."/>
            <person name="Tettelin H."/>
            <person name="Glass J.I."/>
            <person name="Rusch D."/>
            <person name="Podicherti R."/>
            <person name="Tsui H.-C.T."/>
            <person name="Winkler M.E."/>
        </authorList>
    </citation>
    <scope>NUCLEOTIDE SEQUENCE [LARGE SCALE GENOMIC DNA]</scope>
    <source>
        <strain evidence="2 3">BUT-10</strain>
    </source>
</reference>
<evidence type="ECO:0000313" key="2">
    <source>
        <dbReference type="EMBL" id="RAK67275.1"/>
    </source>
</evidence>
<dbReference type="AlphaFoldDB" id="A0A328BKT7"/>
<proteinExistence type="predicted"/>
<keyword evidence="3" id="KW-1185">Reference proteome</keyword>
<feature type="compositionally biased region" description="Pro residues" evidence="1">
    <location>
        <begin position="419"/>
        <end position="432"/>
    </location>
</feature>
<dbReference type="Gene3D" id="2.30.30.40">
    <property type="entry name" value="SH3 Domains"/>
    <property type="match status" value="1"/>
</dbReference>
<organism evidence="2 3">
    <name type="scientific">Phenylobacterium kunshanense</name>
    <dbReference type="NCBI Taxonomy" id="1445034"/>
    <lineage>
        <taxon>Bacteria</taxon>
        <taxon>Pseudomonadati</taxon>
        <taxon>Pseudomonadota</taxon>
        <taxon>Alphaproteobacteria</taxon>
        <taxon>Caulobacterales</taxon>
        <taxon>Caulobacteraceae</taxon>
        <taxon>Phenylobacterium</taxon>
    </lineage>
</organism>
<dbReference type="Proteomes" id="UP000249524">
    <property type="component" value="Unassembled WGS sequence"/>
</dbReference>
<sequence>MMGDDMDRLRNDRRLRVAVSVIALLGVTAQPVLAQKKDADACAAERAPLVKLDKEYDDLKRSKMSKAIGEGLKSGAMVLAKGVASGNIGLPGGRGGGFGGMGGMGSLMGAVGGLAMQSAAQQQTGGAAPAPSGLMFGPDMLAGASGLYVPGVTSYGGFGGGDNGKAYAALAVLVAIVATADAYAKLKEEEAGGDLRKASHNIDQDAGRQLEVARQISDSGNALVECRSRQLNDINTRLASASNDKDRKAIRRERTELISDLKKDIDVTGSVVEQHTGMAKTFTQGRAMTDGASEADVLGGQAPAYAAAPEVTRLSMPKGAASSGGAPQQASAPAAAPAALVTTRVAVLRSGPVASAAPVRNLPVGTALQAKTANAEGGWWEVDVEGETGYVRAAEVGPPGSAPAAPVQTAAAGKGRGKGPPPKAAAAAPAPPAVAGPTNIRAYNRQVIVARDEGKGRLGALMTDIQAAQRRDNVFYAMLSNWRWS</sequence>
<feature type="compositionally biased region" description="Low complexity" evidence="1">
    <location>
        <begin position="395"/>
        <end position="413"/>
    </location>
</feature>
<evidence type="ECO:0000256" key="1">
    <source>
        <dbReference type="SAM" id="MobiDB-lite"/>
    </source>
</evidence>
<dbReference type="EMBL" id="QFYS01000002">
    <property type="protein sequence ID" value="RAK67275.1"/>
    <property type="molecule type" value="Genomic_DNA"/>
</dbReference>
<comment type="caution">
    <text evidence="2">The sequence shown here is derived from an EMBL/GenBank/DDBJ whole genome shotgun (WGS) entry which is preliminary data.</text>
</comment>
<evidence type="ECO:0008006" key="4">
    <source>
        <dbReference type="Google" id="ProtNLM"/>
    </source>
</evidence>
<name>A0A328BKT7_9CAUL</name>